<dbReference type="InterPro" id="IPR023393">
    <property type="entry name" value="START-like_dom_sf"/>
</dbReference>
<dbReference type="RefSeq" id="WP_196398073.1">
    <property type="nucleotide sequence ID" value="NZ_JADNYM010000025.1"/>
</dbReference>
<dbReference type="Gene3D" id="3.30.530.20">
    <property type="match status" value="1"/>
</dbReference>
<evidence type="ECO:0000256" key="1">
    <source>
        <dbReference type="ARBA" id="ARBA00006817"/>
    </source>
</evidence>
<protein>
    <submittedName>
        <fullName evidence="3">SRPBCC domain-containing protein</fullName>
    </submittedName>
</protein>
<comment type="similarity">
    <text evidence="1">Belongs to the AHA1 family.</text>
</comment>
<evidence type="ECO:0000313" key="3">
    <source>
        <dbReference type="EMBL" id="MBG0741140.1"/>
    </source>
</evidence>
<comment type="caution">
    <text evidence="3">The sequence shown here is derived from an EMBL/GenBank/DDBJ whole genome shotgun (WGS) entry which is preliminary data.</text>
</comment>
<dbReference type="EMBL" id="JADNYM010000025">
    <property type="protein sequence ID" value="MBG0741140.1"/>
    <property type="molecule type" value="Genomic_DNA"/>
</dbReference>
<feature type="domain" description="Activator of Hsp90 ATPase homologue 1/2-like C-terminal" evidence="2">
    <location>
        <begin position="16"/>
        <end position="159"/>
    </location>
</feature>
<gene>
    <name evidence="3" type="ORF">IV500_17355</name>
</gene>
<name>A0A931CRL3_9MICC</name>
<dbReference type="InterPro" id="IPR013538">
    <property type="entry name" value="ASHA1/2-like_C"/>
</dbReference>
<dbReference type="AlphaFoldDB" id="A0A931CRL3"/>
<evidence type="ECO:0000259" key="2">
    <source>
        <dbReference type="Pfam" id="PF08327"/>
    </source>
</evidence>
<organism evidence="3 4">
    <name type="scientific">Arthrobacter terrae</name>
    <dbReference type="NCBI Taxonomy" id="2935737"/>
    <lineage>
        <taxon>Bacteria</taxon>
        <taxon>Bacillati</taxon>
        <taxon>Actinomycetota</taxon>
        <taxon>Actinomycetes</taxon>
        <taxon>Micrococcales</taxon>
        <taxon>Micrococcaceae</taxon>
        <taxon>Arthrobacter</taxon>
    </lineage>
</organism>
<keyword evidence="4" id="KW-1185">Reference proteome</keyword>
<accession>A0A931CRL3</accession>
<dbReference type="SUPFAM" id="SSF55961">
    <property type="entry name" value="Bet v1-like"/>
    <property type="match status" value="1"/>
</dbReference>
<sequence>MLTSDTRDIVITRILNAPVSTVWTLWTNPKAVTRWWGPEDYSSPSAKIDLREGGSYLFAMRSPAEQGGAVSYTGGVYKRIDPLERLEFTQNLTNAVGEPLPDDELPAGFSQDVHTIVELRDVHGLTELTITEKGWTKSLMSVFAYAGMHQSLDKMADRLADQEVSA</sequence>
<dbReference type="Pfam" id="PF08327">
    <property type="entry name" value="AHSA1"/>
    <property type="match status" value="1"/>
</dbReference>
<dbReference type="CDD" id="cd07814">
    <property type="entry name" value="SRPBCC_CalC_Aha1-like"/>
    <property type="match status" value="1"/>
</dbReference>
<proteinExistence type="inferred from homology"/>
<dbReference type="Proteomes" id="UP000655366">
    <property type="component" value="Unassembled WGS sequence"/>
</dbReference>
<evidence type="ECO:0000313" key="4">
    <source>
        <dbReference type="Proteomes" id="UP000655366"/>
    </source>
</evidence>
<reference evidence="3 4" key="1">
    <citation type="submission" date="2020-11" db="EMBL/GenBank/DDBJ databases">
        <title>Arthrobacter antarcticus sp. nov., isolated from Antarctic Soil.</title>
        <authorList>
            <person name="Li J."/>
        </authorList>
    </citation>
    <scope>NUCLEOTIDE SEQUENCE [LARGE SCALE GENOMIC DNA]</scope>
    <source>
        <strain evidence="3 4">Z1-20</strain>
    </source>
</reference>